<evidence type="ECO:0000256" key="7">
    <source>
        <dbReference type="ARBA" id="ARBA00023004"/>
    </source>
</evidence>
<proteinExistence type="inferred from homology"/>
<accession>A0A8H6RXL2</accession>
<dbReference type="InterPro" id="IPR001128">
    <property type="entry name" value="Cyt_P450"/>
</dbReference>
<evidence type="ECO:0000313" key="10">
    <source>
        <dbReference type="Proteomes" id="UP000613580"/>
    </source>
</evidence>
<evidence type="ECO:0000256" key="4">
    <source>
        <dbReference type="ARBA" id="ARBA00022617"/>
    </source>
</evidence>
<evidence type="ECO:0000256" key="3">
    <source>
        <dbReference type="ARBA" id="ARBA00010617"/>
    </source>
</evidence>
<evidence type="ECO:0000256" key="5">
    <source>
        <dbReference type="ARBA" id="ARBA00022723"/>
    </source>
</evidence>
<dbReference type="GO" id="GO:0005506">
    <property type="term" value="F:iron ion binding"/>
    <property type="evidence" value="ECO:0007669"/>
    <property type="project" value="InterPro"/>
</dbReference>
<evidence type="ECO:0000256" key="2">
    <source>
        <dbReference type="ARBA" id="ARBA00005179"/>
    </source>
</evidence>
<organism evidence="9 10">
    <name type="scientific">Mycena chlorophos</name>
    <name type="common">Agaric fungus</name>
    <name type="synonym">Agaricus chlorophos</name>
    <dbReference type="NCBI Taxonomy" id="658473"/>
    <lineage>
        <taxon>Eukaryota</taxon>
        <taxon>Fungi</taxon>
        <taxon>Dikarya</taxon>
        <taxon>Basidiomycota</taxon>
        <taxon>Agaricomycotina</taxon>
        <taxon>Agaricomycetes</taxon>
        <taxon>Agaricomycetidae</taxon>
        <taxon>Agaricales</taxon>
        <taxon>Marasmiineae</taxon>
        <taxon>Mycenaceae</taxon>
        <taxon>Mycena</taxon>
    </lineage>
</organism>
<keyword evidence="4" id="KW-0349">Heme</keyword>
<dbReference type="AlphaFoldDB" id="A0A8H6RXL2"/>
<dbReference type="Proteomes" id="UP000613580">
    <property type="component" value="Unassembled WGS sequence"/>
</dbReference>
<gene>
    <name evidence="9" type="ORF">HMN09_01383800</name>
</gene>
<keyword evidence="6" id="KW-0560">Oxidoreductase</keyword>
<keyword evidence="10" id="KW-1185">Reference proteome</keyword>
<dbReference type="CDD" id="cd11065">
    <property type="entry name" value="CYP64-like"/>
    <property type="match status" value="1"/>
</dbReference>
<dbReference type="PANTHER" id="PTHR46300">
    <property type="entry name" value="P450, PUTATIVE (EUROFUNG)-RELATED-RELATED"/>
    <property type="match status" value="1"/>
</dbReference>
<evidence type="ECO:0000256" key="8">
    <source>
        <dbReference type="ARBA" id="ARBA00023033"/>
    </source>
</evidence>
<dbReference type="PRINTS" id="PR00463">
    <property type="entry name" value="EP450I"/>
</dbReference>
<comment type="pathway">
    <text evidence="2">Secondary metabolite biosynthesis.</text>
</comment>
<protein>
    <submittedName>
        <fullName evidence="9">Cytochrome P450</fullName>
    </submittedName>
</protein>
<keyword evidence="7" id="KW-0408">Iron</keyword>
<dbReference type="Gene3D" id="1.10.630.10">
    <property type="entry name" value="Cytochrome P450"/>
    <property type="match status" value="2"/>
</dbReference>
<dbReference type="InterPro" id="IPR002401">
    <property type="entry name" value="Cyt_P450_E_grp-I"/>
</dbReference>
<sequence length="414" mass="47173">MSTQILSTLSTAACTSVALLLTYYGIKVFKSWVKPGSYLPYPPGPRPLPLVGNKIPTVFPWLTYTEWGNQYGPIMHIKTFSEHIIIINSAKVANDLLEKRSHIYSDRPQIPMISLTRMGWDVNLGFMQYGDKWRRHKRLMHQYFRHEAAIKYQPIHLQKVHGILRKLLVNPTEFRDHIRYLAAAIIMAVVYGYDIAPANDQYVALAEAAVQKLGESVFPGAKAVNTFPFLRHLPGWLPGFGFQRFCNDTRALVNRMMDEPYEFAKKNMATGADTTVSALTTFFLAMALYPDIQKKAQAAIDQVVGSARLPDFYDRDKLPYIEAIYQEVMRWKPVLPLSVSHATTSDDIYQGYYIPKGATVIANLWAMSYDEDIYPEAANFQPERHLHANGQLIQNSQLEILAFGHVLQLFSNTY</sequence>
<dbReference type="GO" id="GO:0016705">
    <property type="term" value="F:oxidoreductase activity, acting on paired donors, with incorporation or reduction of molecular oxygen"/>
    <property type="evidence" value="ECO:0007669"/>
    <property type="project" value="InterPro"/>
</dbReference>
<dbReference type="OrthoDB" id="2789670at2759"/>
<comment type="cofactor">
    <cofactor evidence="1">
        <name>heme</name>
        <dbReference type="ChEBI" id="CHEBI:30413"/>
    </cofactor>
</comment>
<dbReference type="GO" id="GO:0020037">
    <property type="term" value="F:heme binding"/>
    <property type="evidence" value="ECO:0007669"/>
    <property type="project" value="InterPro"/>
</dbReference>
<dbReference type="GO" id="GO:0004497">
    <property type="term" value="F:monooxygenase activity"/>
    <property type="evidence" value="ECO:0007669"/>
    <property type="project" value="UniProtKB-KW"/>
</dbReference>
<dbReference type="InterPro" id="IPR050364">
    <property type="entry name" value="Cytochrome_P450_fung"/>
</dbReference>
<keyword evidence="8" id="KW-0503">Monooxygenase</keyword>
<evidence type="ECO:0000256" key="1">
    <source>
        <dbReference type="ARBA" id="ARBA00001971"/>
    </source>
</evidence>
<dbReference type="EMBL" id="JACAZE010000033">
    <property type="protein sequence ID" value="KAF7288548.1"/>
    <property type="molecule type" value="Genomic_DNA"/>
</dbReference>
<dbReference type="PANTHER" id="PTHR46300:SF7">
    <property type="entry name" value="P450, PUTATIVE (EUROFUNG)-RELATED"/>
    <property type="match status" value="1"/>
</dbReference>
<name>A0A8H6RXL2_MYCCL</name>
<evidence type="ECO:0000256" key="6">
    <source>
        <dbReference type="ARBA" id="ARBA00023002"/>
    </source>
</evidence>
<reference evidence="9" key="1">
    <citation type="submission" date="2020-05" db="EMBL/GenBank/DDBJ databases">
        <title>Mycena genomes resolve the evolution of fungal bioluminescence.</title>
        <authorList>
            <person name="Tsai I.J."/>
        </authorList>
    </citation>
    <scope>NUCLEOTIDE SEQUENCE</scope>
    <source>
        <strain evidence="9">110903Hualien_Pintung</strain>
    </source>
</reference>
<dbReference type="Pfam" id="PF00067">
    <property type="entry name" value="p450"/>
    <property type="match status" value="2"/>
</dbReference>
<comment type="similarity">
    <text evidence="3">Belongs to the cytochrome P450 family.</text>
</comment>
<keyword evidence="5" id="KW-0479">Metal-binding</keyword>
<comment type="caution">
    <text evidence="9">The sequence shown here is derived from an EMBL/GenBank/DDBJ whole genome shotgun (WGS) entry which is preliminary data.</text>
</comment>
<dbReference type="SUPFAM" id="SSF48264">
    <property type="entry name" value="Cytochrome P450"/>
    <property type="match status" value="1"/>
</dbReference>
<dbReference type="InterPro" id="IPR036396">
    <property type="entry name" value="Cyt_P450_sf"/>
</dbReference>
<evidence type="ECO:0000313" key="9">
    <source>
        <dbReference type="EMBL" id="KAF7288548.1"/>
    </source>
</evidence>